<reference evidence="5" key="1">
    <citation type="journal article" date="2007" name="Science">
        <title>Draft genome of the filarial nematode parasite Brugia malayi.</title>
        <authorList>
            <person name="Ghedin E."/>
            <person name="Wang S."/>
            <person name="Spiro D."/>
            <person name="Caler E."/>
            <person name="Zhao Q."/>
            <person name="Crabtree J."/>
            <person name="Allen J.E."/>
            <person name="Delcher A.L."/>
            <person name="Guiliano D.B."/>
            <person name="Miranda-Saavedra D."/>
            <person name="Angiuoli S.V."/>
            <person name="Creasy T."/>
            <person name="Amedeo P."/>
            <person name="Haas B."/>
            <person name="El-Sayed N.M."/>
            <person name="Wortman J.R."/>
            <person name="Feldblyum T."/>
            <person name="Tallon L."/>
            <person name="Schatz M."/>
            <person name="Shumway M."/>
            <person name="Koo H."/>
            <person name="Salzberg S.L."/>
            <person name="Schobel S."/>
            <person name="Pertea M."/>
            <person name="Pop M."/>
            <person name="White O."/>
            <person name="Barton G.J."/>
            <person name="Carlow C.K."/>
            <person name="Crawford M.J."/>
            <person name="Daub J."/>
            <person name="Dimmic M.W."/>
            <person name="Estes C.F."/>
            <person name="Foster J.M."/>
            <person name="Ganatra M."/>
            <person name="Gregory W.F."/>
            <person name="Johnson N.M."/>
            <person name="Jin J."/>
            <person name="Komuniecki R."/>
            <person name="Korf I."/>
            <person name="Kumar S."/>
            <person name="Laney S."/>
            <person name="Li B.W."/>
            <person name="Li W."/>
            <person name="Lindblom T.H."/>
            <person name="Lustigman S."/>
            <person name="Ma D."/>
            <person name="Maina C.V."/>
            <person name="Martin D.M."/>
            <person name="McCarter J.P."/>
            <person name="McReynolds L."/>
            <person name="Mitreva M."/>
            <person name="Nutman T.B."/>
            <person name="Parkinson J."/>
            <person name="Peregrin-Alvarez J.M."/>
            <person name="Poole C."/>
            <person name="Ren Q."/>
            <person name="Saunders L."/>
            <person name="Sluder A.E."/>
            <person name="Smith K."/>
            <person name="Stanke M."/>
            <person name="Unnasch T.R."/>
            <person name="Ware J."/>
            <person name="Wei A.D."/>
            <person name="Weil G."/>
            <person name="Williams D.J."/>
            <person name="Zhang Y."/>
            <person name="Williams S.A."/>
            <person name="Fraser-Liggett C."/>
            <person name="Slatko B."/>
            <person name="Blaxter M.L."/>
            <person name="Scott A.L."/>
        </authorList>
    </citation>
    <scope>NUCLEOTIDE SEQUENCE</scope>
    <source>
        <strain evidence="5">FR3</strain>
    </source>
</reference>
<dbReference type="AlphaFoldDB" id="A0A0I9NB05"/>
<comment type="similarity">
    <text evidence="1 4">Belongs to the inositol phosphokinase (IPK) family.</text>
</comment>
<evidence type="ECO:0000313" key="5">
    <source>
        <dbReference type="EMBL" id="CTP81803.1"/>
    </source>
</evidence>
<dbReference type="GO" id="GO:0046854">
    <property type="term" value="P:phosphatidylinositol phosphate biosynthetic process"/>
    <property type="evidence" value="ECO:0007669"/>
    <property type="project" value="TreeGrafter"/>
</dbReference>
<accession>A0A0I9NB05</accession>
<dbReference type="OMA" id="VYQADTG"/>
<dbReference type="WormBase" id="Bm3704">
    <property type="protein sequence ID" value="BM46493"/>
    <property type="gene ID" value="WBGene00223965"/>
</dbReference>
<dbReference type="EMBL" id="LN857024">
    <property type="protein sequence ID" value="CTP81803.1"/>
    <property type="molecule type" value="Genomic_DNA"/>
</dbReference>
<organism evidence="5">
    <name type="scientific">Brugia malayi</name>
    <name type="common">Filarial nematode worm</name>
    <dbReference type="NCBI Taxonomy" id="6279"/>
    <lineage>
        <taxon>Eukaryota</taxon>
        <taxon>Metazoa</taxon>
        <taxon>Ecdysozoa</taxon>
        <taxon>Nematoda</taxon>
        <taxon>Chromadorea</taxon>
        <taxon>Rhabditida</taxon>
        <taxon>Spirurina</taxon>
        <taxon>Spiruromorpha</taxon>
        <taxon>Filarioidea</taxon>
        <taxon>Onchocercidae</taxon>
        <taxon>Brugia</taxon>
    </lineage>
</organism>
<dbReference type="GO" id="GO:0005634">
    <property type="term" value="C:nucleus"/>
    <property type="evidence" value="ECO:0007669"/>
    <property type="project" value="TreeGrafter"/>
</dbReference>
<dbReference type="PANTHER" id="PTHR12400:SF21">
    <property type="entry name" value="KINASE"/>
    <property type="match status" value="1"/>
</dbReference>
<evidence type="ECO:0000256" key="2">
    <source>
        <dbReference type="ARBA" id="ARBA00022679"/>
    </source>
</evidence>
<name>A0A0I9NB05_BRUMA</name>
<keyword evidence="3 4" id="KW-0418">Kinase</keyword>
<dbReference type="GO" id="GO:0032958">
    <property type="term" value="P:inositol phosphate biosynthetic process"/>
    <property type="evidence" value="ECO:0007669"/>
    <property type="project" value="InterPro"/>
</dbReference>
<dbReference type="GO" id="GO:0005737">
    <property type="term" value="C:cytoplasm"/>
    <property type="evidence" value="ECO:0007669"/>
    <property type="project" value="TreeGrafter"/>
</dbReference>
<dbReference type="SUPFAM" id="SSF56104">
    <property type="entry name" value="SAICAR synthase-like"/>
    <property type="match status" value="1"/>
</dbReference>
<dbReference type="PANTHER" id="PTHR12400">
    <property type="entry name" value="INOSITOL POLYPHOSPHATE KINASE"/>
    <property type="match status" value="1"/>
</dbReference>
<dbReference type="InterPro" id="IPR005522">
    <property type="entry name" value="IPK"/>
</dbReference>
<proteinExistence type="inferred from homology"/>
<evidence type="ECO:0000256" key="4">
    <source>
        <dbReference type="RuleBase" id="RU363090"/>
    </source>
</evidence>
<reference evidence="5" key="2">
    <citation type="submission" date="2012-12" db="EMBL/GenBank/DDBJ databases">
        <authorList>
            <person name="Gao Y.W."/>
            <person name="Fan S.T."/>
            <person name="Sun H.T."/>
            <person name="Wang Z."/>
            <person name="Gao X.L."/>
            <person name="Li Y.G."/>
            <person name="Wang T.C."/>
            <person name="Zhang K."/>
            <person name="Xu W.W."/>
            <person name="Yu Z.J."/>
            <person name="Xia X.Z."/>
        </authorList>
    </citation>
    <scope>NUCLEOTIDE SEQUENCE</scope>
    <source>
        <strain evidence="5">FR3</strain>
    </source>
</reference>
<protein>
    <recommendedName>
        <fullName evidence="4">Kinase</fullName>
        <ecNumber evidence="4">2.7.-.-</ecNumber>
    </recommendedName>
</protein>
<dbReference type="GO" id="GO:0000828">
    <property type="term" value="F:inositol hexakisphosphate kinase activity"/>
    <property type="evidence" value="ECO:0007669"/>
    <property type="project" value="TreeGrafter"/>
</dbReference>
<dbReference type="Gene3D" id="3.30.470.160">
    <property type="entry name" value="Inositol polyphosphate kinase"/>
    <property type="match status" value="1"/>
</dbReference>
<gene>
    <name evidence="5 6" type="ORF">Bm3704</name>
    <name evidence="5" type="ORF">BM_Bm3704</name>
</gene>
<evidence type="ECO:0000256" key="3">
    <source>
        <dbReference type="ARBA" id="ARBA00022777"/>
    </source>
</evidence>
<dbReference type="InterPro" id="IPR038286">
    <property type="entry name" value="IPK_sf"/>
</dbReference>
<keyword evidence="2 4" id="KW-0808">Transferase</keyword>
<evidence type="ECO:0000313" key="6">
    <source>
        <dbReference type="WormBase" id="Bm3704"/>
    </source>
</evidence>
<dbReference type="Pfam" id="PF03770">
    <property type="entry name" value="IPK"/>
    <property type="match status" value="1"/>
</dbReference>
<dbReference type="EC" id="2.7.-.-" evidence="4"/>
<sequence length="332" mass="37659">MMTCSSIKEISKVALCLHFSEMNVTGFSHQVGGHFGIFTCGGHICKPLNSKELAFYKEIGDRFAPFTAHCCGTVSIQPRNSRDDGLILTTDRPVLCHQNATSSERQLIFRLNKNGRVESDQHFNEWAKQCQTRSVQKLLKGYALFLLLENTVSRFSRPSVMDLKMGTRQYGDDATDQKRQSQTNKCRESTSASIGIRLVGMQLYREEIGTYVYVNKYAGRQMNCEMFRETLAEYFINAGKIRSTALLKKLTTLRKRLAEADGYRFFSSSLLIAFDGKKRDDTSIDLRMIDFAHSTCSTLLDDIRYIGPDDGYLLGLDFLISSLMDIINRCLT</sequence>
<evidence type="ECO:0000256" key="1">
    <source>
        <dbReference type="ARBA" id="ARBA00007374"/>
    </source>
</evidence>